<accession>A0AAE1HE83</accession>
<dbReference type="Proteomes" id="UP001219518">
    <property type="component" value="Unassembled WGS sequence"/>
</dbReference>
<evidence type="ECO:0000259" key="1">
    <source>
        <dbReference type="Pfam" id="PF22938"/>
    </source>
</evidence>
<sequence length="136" mass="15983">MLMFGRQLGLPPGLARGYPPDSPAVPSRLEYQAWLQDRLRHLHHQARDYAAAVALRQKERYDVRARRPAFDVGDLVWLFEPRRRVGRTPKLECWWTGPWKVLSILNDVTARIRKLDRPKSRPRTFHVDRLAPLLAR</sequence>
<protein>
    <submittedName>
        <fullName evidence="2">Retrovirus-related Pol polyprotein from transposon 412</fullName>
    </submittedName>
</protein>
<comment type="caution">
    <text evidence="2">The sequence shown here is derived from an EMBL/GenBank/DDBJ whole genome shotgun (WGS) entry which is preliminary data.</text>
</comment>
<evidence type="ECO:0000313" key="2">
    <source>
        <dbReference type="EMBL" id="KAK3919724.1"/>
    </source>
</evidence>
<proteinExistence type="predicted"/>
<reference evidence="2" key="2">
    <citation type="journal article" date="2023" name="BMC Genomics">
        <title>Pest status, molecular evolution, and epigenetic factors derived from the genome assembly of Frankliniella fusca, a thysanopteran phytovirus vector.</title>
        <authorList>
            <person name="Catto M.A."/>
            <person name="Labadie P.E."/>
            <person name="Jacobson A.L."/>
            <person name="Kennedy G.G."/>
            <person name="Srinivasan R."/>
            <person name="Hunt B.G."/>
        </authorList>
    </citation>
    <scope>NUCLEOTIDE SEQUENCE</scope>
    <source>
        <strain evidence="2">PL_HMW_Pooled</strain>
    </source>
</reference>
<dbReference type="EMBL" id="JAHWGI010000981">
    <property type="protein sequence ID" value="KAK3919724.1"/>
    <property type="molecule type" value="Genomic_DNA"/>
</dbReference>
<dbReference type="Pfam" id="PF22938">
    <property type="entry name" value="Integrase_p58_C"/>
    <property type="match status" value="1"/>
</dbReference>
<organism evidence="2 3">
    <name type="scientific">Frankliniella fusca</name>
    <dbReference type="NCBI Taxonomy" id="407009"/>
    <lineage>
        <taxon>Eukaryota</taxon>
        <taxon>Metazoa</taxon>
        <taxon>Ecdysozoa</taxon>
        <taxon>Arthropoda</taxon>
        <taxon>Hexapoda</taxon>
        <taxon>Insecta</taxon>
        <taxon>Pterygota</taxon>
        <taxon>Neoptera</taxon>
        <taxon>Paraneoptera</taxon>
        <taxon>Thysanoptera</taxon>
        <taxon>Terebrantia</taxon>
        <taxon>Thripoidea</taxon>
        <taxon>Thripidae</taxon>
        <taxon>Frankliniella</taxon>
    </lineage>
</organism>
<gene>
    <name evidence="2" type="ORF">KUF71_008851</name>
</gene>
<evidence type="ECO:0000313" key="3">
    <source>
        <dbReference type="Proteomes" id="UP001219518"/>
    </source>
</evidence>
<name>A0AAE1HE83_9NEOP</name>
<dbReference type="InterPro" id="IPR054465">
    <property type="entry name" value="Integrase_p58-like_C"/>
</dbReference>
<dbReference type="AlphaFoldDB" id="A0AAE1HE83"/>
<reference evidence="2" key="1">
    <citation type="submission" date="2021-07" db="EMBL/GenBank/DDBJ databases">
        <authorList>
            <person name="Catto M.A."/>
            <person name="Jacobson A."/>
            <person name="Kennedy G."/>
            <person name="Labadie P."/>
            <person name="Hunt B.G."/>
            <person name="Srinivasan R."/>
        </authorList>
    </citation>
    <scope>NUCLEOTIDE SEQUENCE</scope>
    <source>
        <strain evidence="2">PL_HMW_Pooled</strain>
        <tissue evidence="2">Head</tissue>
    </source>
</reference>
<keyword evidence="3" id="KW-1185">Reference proteome</keyword>
<feature type="domain" description="Integrase p58-like C-terminal" evidence="1">
    <location>
        <begin position="97"/>
        <end position="132"/>
    </location>
</feature>